<dbReference type="InterPro" id="IPR009057">
    <property type="entry name" value="Homeodomain-like_sf"/>
</dbReference>
<dbReference type="SUPFAM" id="SSF51215">
    <property type="entry name" value="Regulatory protein AraC"/>
    <property type="match status" value="1"/>
</dbReference>
<sequence>MKWRRFHLVFMLSGTRFFQDDFPIYLNREIEAFHLRAHVHDFVELCLVEEGQGYHFIGEKSFPVQKGDVFLLPVGTLHVFRPLSARASHPLVVCNCIFKMEALQELIHSLSQDARLQDMLKKTYEGGGCWFQFHDNRNRLVRLFNEAYIEFHNKGDNYRVLIKSLLLQIFIVIGRLAGEANTGIYSKSSAIISEKMEDALEIINCRYQEHLTLEMMSEQTFMSVRQFQKLFKQATGKTFNHYLQHVRILKSCELLVNTSDSVRQIAEQVGYADMKFFHTLFRKITGESPLRYRQLYRNMRCTSNHV</sequence>
<name>A0A3P3TYN8_9BACL</name>
<evidence type="ECO:0000259" key="4">
    <source>
        <dbReference type="PROSITE" id="PS01124"/>
    </source>
</evidence>
<feature type="domain" description="HTH araC/xylS-type" evidence="4">
    <location>
        <begin position="197"/>
        <end position="295"/>
    </location>
</feature>
<gene>
    <name evidence="5" type="ORF">EHV15_10035</name>
</gene>
<reference evidence="5 6" key="1">
    <citation type="submission" date="2018-11" db="EMBL/GenBank/DDBJ databases">
        <title>Genome sequencing of Paenibacillus sp. KCOM 3021 (= ChDC PVNT-B20).</title>
        <authorList>
            <person name="Kook J.-K."/>
            <person name="Park S.-N."/>
            <person name="Lim Y.K."/>
        </authorList>
    </citation>
    <scope>NUCLEOTIDE SEQUENCE [LARGE SCALE GENOMIC DNA]</scope>
    <source>
        <strain evidence="5 6">KCOM 3021</strain>
    </source>
</reference>
<dbReference type="AlphaFoldDB" id="A0A3P3TYN8"/>
<dbReference type="PANTHER" id="PTHR43280:SF28">
    <property type="entry name" value="HTH-TYPE TRANSCRIPTIONAL ACTIVATOR RHAS"/>
    <property type="match status" value="1"/>
</dbReference>
<dbReference type="InterPro" id="IPR003313">
    <property type="entry name" value="AraC-bd"/>
</dbReference>
<dbReference type="OrthoDB" id="2582835at2"/>
<dbReference type="Pfam" id="PF12833">
    <property type="entry name" value="HTH_18"/>
    <property type="match status" value="1"/>
</dbReference>
<evidence type="ECO:0000313" key="6">
    <source>
        <dbReference type="Proteomes" id="UP000267017"/>
    </source>
</evidence>
<dbReference type="SUPFAM" id="SSF46689">
    <property type="entry name" value="Homeodomain-like"/>
    <property type="match status" value="2"/>
</dbReference>
<proteinExistence type="predicted"/>
<keyword evidence="6" id="KW-1185">Reference proteome</keyword>
<dbReference type="PROSITE" id="PS01124">
    <property type="entry name" value="HTH_ARAC_FAMILY_2"/>
    <property type="match status" value="1"/>
</dbReference>
<dbReference type="PROSITE" id="PS00041">
    <property type="entry name" value="HTH_ARAC_FAMILY_1"/>
    <property type="match status" value="1"/>
</dbReference>
<dbReference type="Gene3D" id="2.60.120.10">
    <property type="entry name" value="Jelly Rolls"/>
    <property type="match status" value="1"/>
</dbReference>
<dbReference type="Proteomes" id="UP000267017">
    <property type="component" value="Unassembled WGS sequence"/>
</dbReference>
<dbReference type="InterPro" id="IPR018062">
    <property type="entry name" value="HTH_AraC-typ_CS"/>
</dbReference>
<accession>A0A3P3TYN8</accession>
<dbReference type="Pfam" id="PF02311">
    <property type="entry name" value="AraC_binding"/>
    <property type="match status" value="1"/>
</dbReference>
<comment type="caution">
    <text evidence="5">The sequence shown here is derived from an EMBL/GenBank/DDBJ whole genome shotgun (WGS) entry which is preliminary data.</text>
</comment>
<dbReference type="GO" id="GO:0043565">
    <property type="term" value="F:sequence-specific DNA binding"/>
    <property type="evidence" value="ECO:0007669"/>
    <property type="project" value="InterPro"/>
</dbReference>
<evidence type="ECO:0000256" key="2">
    <source>
        <dbReference type="ARBA" id="ARBA00023125"/>
    </source>
</evidence>
<keyword evidence="3" id="KW-0804">Transcription</keyword>
<evidence type="ECO:0000256" key="3">
    <source>
        <dbReference type="ARBA" id="ARBA00023163"/>
    </source>
</evidence>
<dbReference type="InterPro" id="IPR037923">
    <property type="entry name" value="HTH-like"/>
</dbReference>
<dbReference type="PANTHER" id="PTHR43280">
    <property type="entry name" value="ARAC-FAMILY TRANSCRIPTIONAL REGULATOR"/>
    <property type="match status" value="1"/>
</dbReference>
<dbReference type="SMART" id="SM00342">
    <property type="entry name" value="HTH_ARAC"/>
    <property type="match status" value="1"/>
</dbReference>
<dbReference type="InterPro" id="IPR014710">
    <property type="entry name" value="RmlC-like_jellyroll"/>
</dbReference>
<keyword evidence="1" id="KW-0805">Transcription regulation</keyword>
<protein>
    <submittedName>
        <fullName evidence="5">AraC family transcriptional regulator</fullName>
    </submittedName>
</protein>
<dbReference type="Gene3D" id="1.10.10.60">
    <property type="entry name" value="Homeodomain-like"/>
    <property type="match status" value="2"/>
</dbReference>
<organism evidence="5 6">
    <name type="scientific">Paenibacillus oralis</name>
    <dbReference type="NCBI Taxonomy" id="2490856"/>
    <lineage>
        <taxon>Bacteria</taxon>
        <taxon>Bacillati</taxon>
        <taxon>Bacillota</taxon>
        <taxon>Bacilli</taxon>
        <taxon>Bacillales</taxon>
        <taxon>Paenibacillaceae</taxon>
        <taxon>Paenibacillus</taxon>
    </lineage>
</organism>
<evidence type="ECO:0000256" key="1">
    <source>
        <dbReference type="ARBA" id="ARBA00023015"/>
    </source>
</evidence>
<dbReference type="InterPro" id="IPR018060">
    <property type="entry name" value="HTH_AraC"/>
</dbReference>
<dbReference type="GO" id="GO:0003700">
    <property type="term" value="F:DNA-binding transcription factor activity"/>
    <property type="evidence" value="ECO:0007669"/>
    <property type="project" value="InterPro"/>
</dbReference>
<keyword evidence="2" id="KW-0238">DNA-binding</keyword>
<dbReference type="EMBL" id="RRCN01000001">
    <property type="protein sequence ID" value="RRJ63221.1"/>
    <property type="molecule type" value="Genomic_DNA"/>
</dbReference>
<evidence type="ECO:0000313" key="5">
    <source>
        <dbReference type="EMBL" id="RRJ63221.1"/>
    </source>
</evidence>